<dbReference type="InterPro" id="IPR045514">
    <property type="entry name" value="DUF6478"/>
</dbReference>
<dbReference type="eggNOG" id="ENOG502Z8P0">
    <property type="taxonomic scope" value="Bacteria"/>
</dbReference>
<evidence type="ECO:0000313" key="1">
    <source>
        <dbReference type="EMBL" id="KFI26131.1"/>
    </source>
</evidence>
<dbReference type="Proteomes" id="UP000028824">
    <property type="component" value="Unassembled WGS sequence"/>
</dbReference>
<keyword evidence="2" id="KW-1185">Reference proteome</keyword>
<dbReference type="RefSeq" id="WP_036637583.1">
    <property type="nucleotide sequence ID" value="NZ_CAXYYU010000031.1"/>
</dbReference>
<accession>A0A086XVT1</accession>
<gene>
    <name evidence="1" type="ORF">CG50_02175</name>
</gene>
<reference evidence="1 2" key="1">
    <citation type="submission" date="2014-03" db="EMBL/GenBank/DDBJ databases">
        <title>Genome of Paenirhodobacter enshiensis DW2-9.</title>
        <authorList>
            <person name="Wang D."/>
            <person name="Wang G."/>
        </authorList>
    </citation>
    <scope>NUCLEOTIDE SEQUENCE [LARGE SCALE GENOMIC DNA]</scope>
    <source>
        <strain evidence="1 2">DW2-9</strain>
    </source>
</reference>
<proteinExistence type="predicted"/>
<dbReference type="Pfam" id="PF20086">
    <property type="entry name" value="DUF6478"/>
    <property type="match status" value="1"/>
</dbReference>
<dbReference type="AlphaFoldDB" id="A0A086XVT1"/>
<name>A0A086XVT1_9RHOB</name>
<organism evidence="1 2">
    <name type="scientific">Paenirhodobacter enshiensis</name>
    <dbReference type="NCBI Taxonomy" id="1105367"/>
    <lineage>
        <taxon>Bacteria</taxon>
        <taxon>Pseudomonadati</taxon>
        <taxon>Pseudomonadota</taxon>
        <taxon>Alphaproteobacteria</taxon>
        <taxon>Rhodobacterales</taxon>
        <taxon>Rhodobacter group</taxon>
        <taxon>Paenirhodobacter</taxon>
    </lineage>
</organism>
<comment type="caution">
    <text evidence="1">The sequence shown here is derived from an EMBL/GenBank/DDBJ whole genome shotgun (WGS) entry which is preliminary data.</text>
</comment>
<evidence type="ECO:0000313" key="2">
    <source>
        <dbReference type="Proteomes" id="UP000028824"/>
    </source>
</evidence>
<dbReference type="STRING" id="1105367.CG50_02175"/>
<sequence length="257" mass="28750">MSGNNGTFLDRLLQRRTLARWNRAARLAPQLDAGELQRMRTDARLLRRDIDRVLHEADGRLAMPFEGGDGIRRPLGCDWAWRPELWSGPVNPAGFVATGTRQSLGSELTLFHDDPGAGLALRQFGDVRPDKAAPCAVALDVYDFGGTLLSLVLALPESLLDGLRRNHLIRLAMTADVERPLKVFCRLNIRHGPNTAQMIREMPLNSGASFVDFDLGSARLNEKRLESAWVDLIFENARMNRVVLRDLSLARHPRAEI</sequence>
<dbReference type="OrthoDB" id="7827015at2"/>
<dbReference type="EMBL" id="JFZB01000016">
    <property type="protein sequence ID" value="KFI26131.1"/>
    <property type="molecule type" value="Genomic_DNA"/>
</dbReference>
<protein>
    <submittedName>
        <fullName evidence="1">Uncharacterized protein</fullName>
    </submittedName>
</protein>